<proteinExistence type="predicted"/>
<dbReference type="InParanoid" id="A0A540VLQ9"/>
<evidence type="ECO:0000313" key="2">
    <source>
        <dbReference type="EMBL" id="TQE97697.1"/>
    </source>
</evidence>
<dbReference type="Pfam" id="PF09861">
    <property type="entry name" value="Lar_N"/>
    <property type="match status" value="1"/>
</dbReference>
<comment type="caution">
    <text evidence="2">The sequence shown here is derived from an EMBL/GenBank/DDBJ whole genome shotgun (WGS) entry which is preliminary data.</text>
</comment>
<dbReference type="OrthoDB" id="9788398at2"/>
<evidence type="ECO:0000313" key="3">
    <source>
        <dbReference type="Proteomes" id="UP000317371"/>
    </source>
</evidence>
<feature type="domain" description="LarA-like N-terminal" evidence="1">
    <location>
        <begin position="14"/>
        <end position="149"/>
    </location>
</feature>
<dbReference type="Gene3D" id="3.40.50.11440">
    <property type="match status" value="1"/>
</dbReference>
<dbReference type="RefSeq" id="WP_141608424.1">
    <property type="nucleotide sequence ID" value="NZ_VIGC02000002.1"/>
</dbReference>
<protein>
    <submittedName>
        <fullName evidence="2">DUF2088 domain-containing protein</fullName>
    </submittedName>
</protein>
<organism evidence="2 3">
    <name type="scientific">Litorilinea aerophila</name>
    <dbReference type="NCBI Taxonomy" id="1204385"/>
    <lineage>
        <taxon>Bacteria</taxon>
        <taxon>Bacillati</taxon>
        <taxon>Chloroflexota</taxon>
        <taxon>Caldilineae</taxon>
        <taxon>Caldilineales</taxon>
        <taxon>Caldilineaceae</taxon>
        <taxon>Litorilinea</taxon>
    </lineage>
</organism>
<name>A0A540VLQ9_9CHLR</name>
<dbReference type="EMBL" id="VIGC01000002">
    <property type="protein sequence ID" value="TQE97697.1"/>
    <property type="molecule type" value="Genomic_DNA"/>
</dbReference>
<dbReference type="AlphaFoldDB" id="A0A540VLQ9"/>
<dbReference type="InterPro" id="IPR018657">
    <property type="entry name" value="LarA-like_N"/>
</dbReference>
<keyword evidence="3" id="KW-1185">Reference proteome</keyword>
<reference evidence="2 3" key="1">
    <citation type="submission" date="2019-06" db="EMBL/GenBank/DDBJ databases">
        <title>Genome sequence of Litorilinea aerophila BAA-2444.</title>
        <authorList>
            <person name="Maclea K.S."/>
            <person name="Maurais E.G."/>
            <person name="Iannazzi L.C."/>
        </authorList>
    </citation>
    <scope>NUCLEOTIDE SEQUENCE [LARGE SCALE GENOMIC DNA]</scope>
    <source>
        <strain evidence="2 3">ATCC BAA-2444</strain>
    </source>
</reference>
<gene>
    <name evidence="2" type="ORF">FKZ61_02165</name>
</gene>
<accession>A0A540VLQ9</accession>
<dbReference type="GO" id="GO:0050043">
    <property type="term" value="F:lactate racemase activity"/>
    <property type="evidence" value="ECO:0007669"/>
    <property type="project" value="InterPro"/>
</dbReference>
<sequence length="414" mass="44649">MFPKIAPVRQRVTDEQIHDIEAHVRAQLQALPLAQRVQPGMRVAVGVGSRGISCIRPVVTTLVRELQALGAQPFLVPAMGSHGGGTAEGQREVLVGYGLGPDELGVPILSSMETVQVGVTPAGMPVYFDAQAAQADAIVVVNRIKPHTAFRNRWESGLFKMLAVGLGKPKGAATIHGWGIVEAMPAAARVILQTMPVIAGIGIVENGHHQPARIAVLPAEAIEAEEPKLLEEAWRHLPRIPLEPLDVLVLQEIGKDISGTGMDLNVVGMWRRTGGPVEPRFERIVALDLTPNSHGNGVGVGYCDVIPQRLRDKLDIQATYTNCLTAGNFNGAKLPITLPTDRDVLRAVLPASKEPDAVRLVIVRNTLELETLWVSQALLPEVAASDQLHQIGELRPLTFDETGALQMDALWVRT</sequence>
<dbReference type="Proteomes" id="UP000317371">
    <property type="component" value="Unassembled WGS sequence"/>
</dbReference>
<evidence type="ECO:0000259" key="1">
    <source>
        <dbReference type="Pfam" id="PF09861"/>
    </source>
</evidence>